<protein>
    <submittedName>
        <fullName evidence="1">Uncharacterized protein</fullName>
    </submittedName>
</protein>
<keyword evidence="2" id="KW-1185">Reference proteome</keyword>
<organism evidence="1 2">
    <name type="scientific">Arachis hypogaea</name>
    <name type="common">Peanut</name>
    <dbReference type="NCBI Taxonomy" id="3818"/>
    <lineage>
        <taxon>Eukaryota</taxon>
        <taxon>Viridiplantae</taxon>
        <taxon>Streptophyta</taxon>
        <taxon>Embryophyta</taxon>
        <taxon>Tracheophyta</taxon>
        <taxon>Spermatophyta</taxon>
        <taxon>Magnoliopsida</taxon>
        <taxon>eudicotyledons</taxon>
        <taxon>Gunneridae</taxon>
        <taxon>Pentapetalae</taxon>
        <taxon>rosids</taxon>
        <taxon>fabids</taxon>
        <taxon>Fabales</taxon>
        <taxon>Fabaceae</taxon>
        <taxon>Papilionoideae</taxon>
        <taxon>50 kb inversion clade</taxon>
        <taxon>dalbergioids sensu lato</taxon>
        <taxon>Dalbergieae</taxon>
        <taxon>Pterocarpus clade</taxon>
        <taxon>Arachis</taxon>
    </lineage>
</organism>
<proteinExistence type="predicted"/>
<dbReference type="AlphaFoldDB" id="A0A445A7X3"/>
<dbReference type="Proteomes" id="UP000289738">
    <property type="component" value="Chromosome B03"/>
</dbReference>
<evidence type="ECO:0000313" key="2">
    <source>
        <dbReference type="Proteomes" id="UP000289738"/>
    </source>
</evidence>
<sequence>MEATLAVSHLGFKHCDEPMIGAISSPERSSLTFFALSLSLSLSYGQTLSSLATKLIHNKEEGVGGRQ</sequence>
<reference evidence="1 2" key="1">
    <citation type="submission" date="2019-01" db="EMBL/GenBank/DDBJ databases">
        <title>Sequencing of cultivated peanut Arachis hypogaea provides insights into genome evolution and oil improvement.</title>
        <authorList>
            <person name="Chen X."/>
        </authorList>
    </citation>
    <scope>NUCLEOTIDE SEQUENCE [LARGE SCALE GENOMIC DNA]</scope>
    <source>
        <strain evidence="2">cv. Fuhuasheng</strain>
        <tissue evidence="1">Leaves</tissue>
    </source>
</reference>
<comment type="caution">
    <text evidence="1">The sequence shown here is derived from an EMBL/GenBank/DDBJ whole genome shotgun (WGS) entry which is preliminary data.</text>
</comment>
<evidence type="ECO:0000313" key="1">
    <source>
        <dbReference type="EMBL" id="RYR22536.1"/>
    </source>
</evidence>
<dbReference type="EMBL" id="SDMP01000013">
    <property type="protein sequence ID" value="RYR22536.1"/>
    <property type="molecule type" value="Genomic_DNA"/>
</dbReference>
<accession>A0A445A7X3</accession>
<name>A0A445A7X3_ARAHY</name>
<gene>
    <name evidence="1" type="ORF">Ahy_B03g067840</name>
</gene>